<dbReference type="SUPFAM" id="SSF160631">
    <property type="entry name" value="SMI1/KNR4-like"/>
    <property type="match status" value="1"/>
</dbReference>
<protein>
    <submittedName>
        <fullName evidence="2">SMI1/KNR4 family protein</fullName>
    </submittedName>
</protein>
<name>A0A9D2SY59_9FIRM</name>
<dbReference type="AlphaFoldDB" id="A0A9D2SY59"/>
<dbReference type="InterPro" id="IPR018958">
    <property type="entry name" value="Knr4/Smi1-like_dom"/>
</dbReference>
<reference evidence="2" key="1">
    <citation type="journal article" date="2021" name="PeerJ">
        <title>Extensive microbial diversity within the chicken gut microbiome revealed by metagenomics and culture.</title>
        <authorList>
            <person name="Gilroy R."/>
            <person name="Ravi A."/>
            <person name="Getino M."/>
            <person name="Pursley I."/>
            <person name="Horton D.L."/>
            <person name="Alikhan N.F."/>
            <person name="Baker D."/>
            <person name="Gharbi K."/>
            <person name="Hall N."/>
            <person name="Watson M."/>
            <person name="Adriaenssens E.M."/>
            <person name="Foster-Nyarko E."/>
            <person name="Jarju S."/>
            <person name="Secka A."/>
            <person name="Antonio M."/>
            <person name="Oren A."/>
            <person name="Chaudhuri R.R."/>
            <person name="La Ragione R."/>
            <person name="Hildebrand F."/>
            <person name="Pallen M.J."/>
        </authorList>
    </citation>
    <scope>NUCLEOTIDE SEQUENCE</scope>
    <source>
        <strain evidence="2">ChiGjej1B1-1692</strain>
    </source>
</reference>
<proteinExistence type="predicted"/>
<sequence>MENICWKYVSPLKEKSAVDVLEIKYHYPLPDDLKKCILEYNAGVPSPCLFDFGENKNKVFGGLLSYNIDDLDNIYDFVALFENQDKSGLSMLPFGIDPAGNFICLKNEKIVFYDHETERAILICDTFTQFLEMLHD</sequence>
<dbReference type="Pfam" id="PF09346">
    <property type="entry name" value="SMI1_KNR4"/>
    <property type="match status" value="1"/>
</dbReference>
<evidence type="ECO:0000313" key="3">
    <source>
        <dbReference type="Proteomes" id="UP000823894"/>
    </source>
</evidence>
<comment type="caution">
    <text evidence="2">The sequence shown here is derived from an EMBL/GenBank/DDBJ whole genome shotgun (WGS) entry which is preliminary data.</text>
</comment>
<accession>A0A9D2SY59</accession>
<gene>
    <name evidence="2" type="ORF">H9757_10380</name>
</gene>
<evidence type="ECO:0000313" key="2">
    <source>
        <dbReference type="EMBL" id="HJC39447.1"/>
    </source>
</evidence>
<feature type="domain" description="Knr4/Smi1-like" evidence="1">
    <location>
        <begin position="11"/>
        <end position="133"/>
    </location>
</feature>
<dbReference type="SMART" id="SM00860">
    <property type="entry name" value="SMI1_KNR4"/>
    <property type="match status" value="1"/>
</dbReference>
<organism evidence="2 3">
    <name type="scientific">Candidatus Mediterraneibacter faecigallinarum</name>
    <dbReference type="NCBI Taxonomy" id="2838669"/>
    <lineage>
        <taxon>Bacteria</taxon>
        <taxon>Bacillati</taxon>
        <taxon>Bacillota</taxon>
        <taxon>Clostridia</taxon>
        <taxon>Lachnospirales</taxon>
        <taxon>Lachnospiraceae</taxon>
        <taxon>Mediterraneibacter</taxon>
    </lineage>
</organism>
<reference evidence="2" key="2">
    <citation type="submission" date="2021-04" db="EMBL/GenBank/DDBJ databases">
        <authorList>
            <person name="Gilroy R."/>
        </authorList>
    </citation>
    <scope>NUCLEOTIDE SEQUENCE</scope>
    <source>
        <strain evidence="2">ChiGjej1B1-1692</strain>
    </source>
</reference>
<dbReference type="EMBL" id="DWWK01000165">
    <property type="protein sequence ID" value="HJC39447.1"/>
    <property type="molecule type" value="Genomic_DNA"/>
</dbReference>
<dbReference type="Proteomes" id="UP000823894">
    <property type="component" value="Unassembled WGS sequence"/>
</dbReference>
<dbReference type="InterPro" id="IPR037883">
    <property type="entry name" value="Knr4/Smi1-like_sf"/>
</dbReference>
<dbReference type="Gene3D" id="3.40.1580.10">
    <property type="entry name" value="SMI1/KNR4-like"/>
    <property type="match status" value="1"/>
</dbReference>
<evidence type="ECO:0000259" key="1">
    <source>
        <dbReference type="SMART" id="SM00860"/>
    </source>
</evidence>